<organism evidence="4 5">
    <name type="scientific">Hirschia baltica (strain ATCC 49814 / DSM 5838 / IFAM 1418)</name>
    <dbReference type="NCBI Taxonomy" id="582402"/>
    <lineage>
        <taxon>Bacteria</taxon>
        <taxon>Pseudomonadati</taxon>
        <taxon>Pseudomonadota</taxon>
        <taxon>Alphaproteobacteria</taxon>
        <taxon>Hyphomonadales</taxon>
        <taxon>Hyphomonadaceae</taxon>
        <taxon>Hirschia</taxon>
    </lineage>
</organism>
<keyword evidence="5" id="KW-1185">Reference proteome</keyword>
<dbReference type="PANTHER" id="PTHR43362">
    <property type="entry name" value="MANNITOL DEHYDROGENASE DSF1-RELATED"/>
    <property type="match status" value="1"/>
</dbReference>
<dbReference type="InterPro" id="IPR000669">
    <property type="entry name" value="Mannitol_DH"/>
</dbReference>
<dbReference type="Pfam" id="PF08125">
    <property type="entry name" value="Mannitol_dh_C"/>
    <property type="match status" value="1"/>
</dbReference>
<evidence type="ECO:0000313" key="5">
    <source>
        <dbReference type="Proteomes" id="UP000002745"/>
    </source>
</evidence>
<dbReference type="PANTHER" id="PTHR43362:SF1">
    <property type="entry name" value="MANNITOL DEHYDROGENASE 2-RELATED"/>
    <property type="match status" value="1"/>
</dbReference>
<feature type="domain" description="Mannitol dehydrogenase C-terminal" evidence="3">
    <location>
        <begin position="284"/>
        <end position="473"/>
    </location>
</feature>
<accession>C6XQI5</accession>
<dbReference type="HOGENOM" id="CLU_027324_0_1_5"/>
<dbReference type="KEGG" id="hba:Hbal_2811"/>
<evidence type="ECO:0000259" key="3">
    <source>
        <dbReference type="Pfam" id="PF08125"/>
    </source>
</evidence>
<dbReference type="SUPFAM" id="SSF48179">
    <property type="entry name" value="6-phosphogluconate dehydrogenase C-terminal domain-like"/>
    <property type="match status" value="1"/>
</dbReference>
<gene>
    <name evidence="4" type="ordered locus">Hbal_2811</name>
</gene>
<dbReference type="InterPro" id="IPR013131">
    <property type="entry name" value="Mannitol_DH_N"/>
</dbReference>
<dbReference type="Proteomes" id="UP000002745">
    <property type="component" value="Chromosome"/>
</dbReference>
<reference evidence="5" key="1">
    <citation type="journal article" date="2011" name="J. Bacteriol.">
        <title>Genome sequences of eight morphologically diverse alphaproteobacteria.</title>
        <authorList>
            <consortium name="US DOE Joint Genome Institute"/>
            <person name="Brown P.J."/>
            <person name="Kysela D.T."/>
            <person name="Buechlein A."/>
            <person name="Hemmerich C."/>
            <person name="Brun Y.V."/>
        </authorList>
    </citation>
    <scope>NUCLEOTIDE SEQUENCE [LARGE SCALE GENOMIC DNA]</scope>
    <source>
        <strain evidence="5">ATCC 49814 / DSM 5838 / IFAM 1418</strain>
    </source>
</reference>
<dbReference type="AlphaFoldDB" id="C6XQI5"/>
<feature type="domain" description="Mannitol dehydrogenase N-terminal" evidence="2">
    <location>
        <begin position="34"/>
        <end position="274"/>
    </location>
</feature>
<dbReference type="InterPro" id="IPR050988">
    <property type="entry name" value="Mannitol_DH/Oxidoreductase"/>
</dbReference>
<evidence type="ECO:0000256" key="1">
    <source>
        <dbReference type="ARBA" id="ARBA00023002"/>
    </source>
</evidence>
<sequence>MSPSNAARLNPENISKLSSGVRCYDYDRDSLPVRVVHFGAGAFHRAHQLDYFDRLNAIDPNWGVCSASLRSAKVKDALEPQDGLYTLVVLDDVIEYRIIGTLKSVVLAKDPEFIERLTAPETLVVTLTITEKGYCVTADGQLDVENPDIKRDLATPSSPVSAIGWLALCLSIRMERGLNGLNIVSCDNLSGNGEKLRAAVLGYVQHTNPDLVSWIESNCFFPNTMVDSITPATDESLLGRVQDAIGLNDEWPIQREAFTSWIIERNVSEDFPDLAKVGVTFTSDVAAHESAKLRLLNGAHSSLAYIGLLCGHETVYKGMSDPDVMTFIASLMRDEIAPSVNVPEGMDIEAYINSLISRFQNPEIEHLLSQIAWDGSQKLPFRLFQTVQDNIGAGRSISKLCMGICAWMEFVRRQAISGTQLVDPKDKELRALALASDGKNYAEKFIRESGVFPASLRENTIFLENINNSYASLAGFKKNILTRVELND</sequence>
<dbReference type="PRINTS" id="PR00084">
    <property type="entry name" value="MTLDHDRGNASE"/>
</dbReference>
<dbReference type="GO" id="GO:0016616">
    <property type="term" value="F:oxidoreductase activity, acting on the CH-OH group of donors, NAD or NADP as acceptor"/>
    <property type="evidence" value="ECO:0007669"/>
    <property type="project" value="TreeGrafter"/>
</dbReference>
<evidence type="ECO:0000313" key="4">
    <source>
        <dbReference type="EMBL" id="ACT60484.1"/>
    </source>
</evidence>
<dbReference type="RefSeq" id="WP_015828634.1">
    <property type="nucleotide sequence ID" value="NC_012982.1"/>
</dbReference>
<name>C6XQI5_HIRBI</name>
<dbReference type="InterPro" id="IPR036291">
    <property type="entry name" value="NAD(P)-bd_dom_sf"/>
</dbReference>
<dbReference type="InterPro" id="IPR013328">
    <property type="entry name" value="6PGD_dom2"/>
</dbReference>
<dbReference type="InterPro" id="IPR008927">
    <property type="entry name" value="6-PGluconate_DH-like_C_sf"/>
</dbReference>
<protein>
    <submittedName>
        <fullName evidence="4">Mannitol dehydrogenase domain protein</fullName>
    </submittedName>
</protein>
<dbReference type="eggNOG" id="COG0246">
    <property type="taxonomic scope" value="Bacteria"/>
</dbReference>
<dbReference type="Gene3D" id="1.10.1040.10">
    <property type="entry name" value="N-(1-d-carboxylethyl)-l-norvaline Dehydrogenase, domain 2"/>
    <property type="match status" value="1"/>
</dbReference>
<proteinExistence type="predicted"/>
<dbReference type="InterPro" id="IPR013118">
    <property type="entry name" value="Mannitol_DH_C"/>
</dbReference>
<dbReference type="Pfam" id="PF01232">
    <property type="entry name" value="Mannitol_dh"/>
    <property type="match status" value="1"/>
</dbReference>
<dbReference type="SUPFAM" id="SSF51735">
    <property type="entry name" value="NAD(P)-binding Rossmann-fold domains"/>
    <property type="match status" value="1"/>
</dbReference>
<keyword evidence="1" id="KW-0560">Oxidoreductase</keyword>
<dbReference type="EMBL" id="CP001678">
    <property type="protein sequence ID" value="ACT60484.1"/>
    <property type="molecule type" value="Genomic_DNA"/>
</dbReference>
<dbReference type="Gene3D" id="3.40.50.720">
    <property type="entry name" value="NAD(P)-binding Rossmann-like Domain"/>
    <property type="match status" value="1"/>
</dbReference>
<evidence type="ECO:0000259" key="2">
    <source>
        <dbReference type="Pfam" id="PF01232"/>
    </source>
</evidence>
<dbReference type="STRING" id="582402.Hbal_2811"/>